<evidence type="ECO:0000313" key="2">
    <source>
        <dbReference type="Proteomes" id="UP000439550"/>
    </source>
</evidence>
<protein>
    <recommendedName>
        <fullName evidence="3">Nucleotidyl transferase AbiEii/AbiGii toxin family protein</fullName>
    </recommendedName>
</protein>
<sequence>MLDFARRSDKERQEGFQIVAPMMGMNEGIIEKDFYVVLILELLFHHSKFGKSFAFKGGTSLSKGYNIIKRFSEDIDLVMDWSLLGLSDEEA</sequence>
<accession>A0A7X1Z8N6</accession>
<reference evidence="1 2" key="1">
    <citation type="submission" date="2019-10" db="EMBL/GenBank/DDBJ databases">
        <authorList>
            <person name="Dong K."/>
        </authorList>
    </citation>
    <scope>NUCLEOTIDE SEQUENCE [LARGE SCALE GENOMIC DNA]</scope>
    <source>
        <strain evidence="1 2">DSM 28960</strain>
    </source>
</reference>
<dbReference type="Pfam" id="PF08843">
    <property type="entry name" value="AbiEii"/>
    <property type="match status" value="1"/>
</dbReference>
<proteinExistence type="predicted"/>
<evidence type="ECO:0008006" key="3">
    <source>
        <dbReference type="Google" id="ProtNLM"/>
    </source>
</evidence>
<organism evidence="1 2">
    <name type="scientific">Lactococcus hircilactis</name>
    <dbReference type="NCBI Taxonomy" id="1494462"/>
    <lineage>
        <taxon>Bacteria</taxon>
        <taxon>Bacillati</taxon>
        <taxon>Bacillota</taxon>
        <taxon>Bacilli</taxon>
        <taxon>Lactobacillales</taxon>
        <taxon>Streptococcaceae</taxon>
        <taxon>Lactococcus</taxon>
    </lineage>
</organism>
<gene>
    <name evidence="1" type="ORF">GHI93_01040</name>
</gene>
<dbReference type="EMBL" id="WITJ01000001">
    <property type="protein sequence ID" value="MQW38535.1"/>
    <property type="molecule type" value="Genomic_DNA"/>
</dbReference>
<evidence type="ECO:0000313" key="1">
    <source>
        <dbReference type="EMBL" id="MQW38535.1"/>
    </source>
</evidence>
<keyword evidence="2" id="KW-1185">Reference proteome</keyword>
<comment type="caution">
    <text evidence="1">The sequence shown here is derived from an EMBL/GenBank/DDBJ whole genome shotgun (WGS) entry which is preliminary data.</text>
</comment>
<dbReference type="AlphaFoldDB" id="A0A7X1Z8N6"/>
<dbReference type="Proteomes" id="UP000439550">
    <property type="component" value="Unassembled WGS sequence"/>
</dbReference>
<name>A0A7X1Z8N6_9LACT</name>
<dbReference type="OrthoDB" id="9780929at2"/>
<dbReference type="Gene3D" id="3.10.450.620">
    <property type="entry name" value="JHP933, nucleotidyltransferase-like core domain"/>
    <property type="match status" value="1"/>
</dbReference>
<dbReference type="InterPro" id="IPR014942">
    <property type="entry name" value="AbiEii"/>
</dbReference>